<name>U5LJK3_9BACI</name>
<dbReference type="PATRIC" id="fig|1367477.3.peg.5045"/>
<dbReference type="Proteomes" id="UP000017805">
    <property type="component" value="Chromosome"/>
</dbReference>
<gene>
    <name evidence="1" type="ORF">N288_25270</name>
</gene>
<evidence type="ECO:0000313" key="2">
    <source>
        <dbReference type="Proteomes" id="UP000017805"/>
    </source>
</evidence>
<reference evidence="1 2" key="1">
    <citation type="submission" date="2013-07" db="EMBL/GenBank/DDBJ databases">
        <title>Complete genome sequence of Bacillus infantis NRRL B-14911 that has potential to induce cardiac disease by antigenic mimicry.</title>
        <authorList>
            <person name="Massilamany C."/>
            <person name="Smith T.P.L."/>
            <person name="Loy J.D."/>
            <person name="Barletta R."/>
            <person name="Reddy J."/>
        </authorList>
    </citation>
    <scope>NUCLEOTIDE SEQUENCE [LARGE SCALE GENOMIC DNA]</scope>
    <source>
        <strain evidence="1 2">NRRL B-14911</strain>
    </source>
</reference>
<organism evidence="1 2">
    <name type="scientific">Bacillus infantis NRRL B-14911</name>
    <dbReference type="NCBI Taxonomy" id="1367477"/>
    <lineage>
        <taxon>Bacteria</taxon>
        <taxon>Bacillati</taxon>
        <taxon>Bacillota</taxon>
        <taxon>Bacilli</taxon>
        <taxon>Bacillales</taxon>
        <taxon>Bacillaceae</taxon>
        <taxon>Bacillus</taxon>
    </lineage>
</organism>
<accession>U5LJK3</accession>
<proteinExistence type="predicted"/>
<sequence>MPLWIILLAIGAFFFGLGKLIDFHYSRTGRKINTSALKESTKDNLGGSIYFQ</sequence>
<dbReference type="RefSeq" id="WP_009794585.1">
    <property type="nucleotide sequence ID" value="NC_022524.1"/>
</dbReference>
<keyword evidence="2" id="KW-1185">Reference proteome</keyword>
<evidence type="ECO:0008006" key="3">
    <source>
        <dbReference type="Google" id="ProtNLM"/>
    </source>
</evidence>
<dbReference type="KEGG" id="bif:N288_25270"/>
<dbReference type="EMBL" id="CP006643">
    <property type="protein sequence ID" value="AGX06886.1"/>
    <property type="molecule type" value="Genomic_DNA"/>
</dbReference>
<protein>
    <recommendedName>
        <fullName evidence="3">DUF3784 domain-containing protein</fullName>
    </recommendedName>
</protein>
<dbReference type="AlphaFoldDB" id="U5LJK3"/>
<evidence type="ECO:0000313" key="1">
    <source>
        <dbReference type="EMBL" id="AGX06886.1"/>
    </source>
</evidence>
<dbReference type="HOGENOM" id="CLU_3076756_0_0_9"/>